<dbReference type="CDD" id="cd17631">
    <property type="entry name" value="FACL_FadD13-like"/>
    <property type="match status" value="1"/>
</dbReference>
<organism evidence="6 7">
    <name type="scientific">Streptomyces clavuligerus</name>
    <dbReference type="NCBI Taxonomy" id="1901"/>
    <lineage>
        <taxon>Bacteria</taxon>
        <taxon>Bacillati</taxon>
        <taxon>Actinomycetota</taxon>
        <taxon>Actinomycetes</taxon>
        <taxon>Kitasatosporales</taxon>
        <taxon>Streptomycetaceae</taxon>
        <taxon>Streptomyces</taxon>
    </lineage>
</organism>
<dbReference type="EMBL" id="CM000913">
    <property type="protein sequence ID" value="EFG10529.1"/>
    <property type="molecule type" value="Genomic_DNA"/>
</dbReference>
<evidence type="ECO:0000313" key="6">
    <source>
        <dbReference type="EMBL" id="EFG10529.1"/>
    </source>
</evidence>
<dbReference type="PROSITE" id="PS00455">
    <property type="entry name" value="AMP_BINDING"/>
    <property type="match status" value="1"/>
</dbReference>
<dbReference type="GO" id="GO:0006631">
    <property type="term" value="P:fatty acid metabolic process"/>
    <property type="evidence" value="ECO:0007669"/>
    <property type="project" value="TreeGrafter"/>
</dbReference>
<dbReference type="Gene3D" id="3.30.300.30">
    <property type="match status" value="1"/>
</dbReference>
<dbReference type="PANTHER" id="PTHR43201">
    <property type="entry name" value="ACYL-COA SYNTHETASE"/>
    <property type="match status" value="1"/>
</dbReference>
<dbReference type="GO" id="GO:0031956">
    <property type="term" value="F:medium-chain fatty acid-CoA ligase activity"/>
    <property type="evidence" value="ECO:0007669"/>
    <property type="project" value="TreeGrafter"/>
</dbReference>
<evidence type="ECO:0000313" key="7">
    <source>
        <dbReference type="Proteomes" id="UP000002357"/>
    </source>
</evidence>
<dbReference type="eggNOG" id="COG0318">
    <property type="taxonomic scope" value="Bacteria"/>
</dbReference>
<reference evidence="6 7" key="1">
    <citation type="journal article" date="2010" name="Genome Biol. Evol.">
        <title>The sequence of a 1.8-mb bacterial linear plasmid reveals a rich evolutionary reservoir of secondary metabolic pathways.</title>
        <authorList>
            <person name="Medema M.H."/>
            <person name="Trefzer A."/>
            <person name="Kovalchuk A."/>
            <person name="van den Berg M."/>
            <person name="Mueller U."/>
            <person name="Heijne W."/>
            <person name="Wu L."/>
            <person name="Alam M.T."/>
            <person name="Ronning C.M."/>
            <person name="Nierman W.C."/>
            <person name="Bovenberg R.A.L."/>
            <person name="Breitling R."/>
            <person name="Takano E."/>
        </authorList>
    </citation>
    <scope>NUCLEOTIDE SEQUENCE [LARGE SCALE GENOMIC DNA]</scope>
    <source>
        <strain evidence="7">ATCC 27064 / DSM 738 / JCM 4710 / NBRC 13307 / NCIMB 12785 / NRRL 3585 / VKM Ac-602</strain>
    </source>
</reference>
<evidence type="ECO:0000256" key="2">
    <source>
        <dbReference type="ARBA" id="ARBA00022598"/>
    </source>
</evidence>
<gene>
    <name evidence="6" type="ORF">SCLAV_5462</name>
</gene>
<dbReference type="InterPro" id="IPR000873">
    <property type="entry name" value="AMP-dep_synth/lig_dom"/>
</dbReference>
<dbReference type="NCBIfam" id="NF004837">
    <property type="entry name" value="PRK06187.1"/>
    <property type="match status" value="1"/>
</dbReference>
<dbReference type="Pfam" id="PF13193">
    <property type="entry name" value="AMP-binding_C"/>
    <property type="match status" value="1"/>
</dbReference>
<keyword evidence="7" id="KW-1185">Reference proteome</keyword>
<dbReference type="STRING" id="1901.BB341_01225"/>
<feature type="domain" description="AMP-dependent synthetase/ligase" evidence="4">
    <location>
        <begin position="17"/>
        <end position="364"/>
    </location>
</feature>
<feature type="domain" description="AMP-binding enzyme C-terminal" evidence="5">
    <location>
        <begin position="414"/>
        <end position="489"/>
    </location>
</feature>
<dbReference type="Pfam" id="PF00501">
    <property type="entry name" value="AMP-binding"/>
    <property type="match status" value="1"/>
</dbReference>
<proteinExistence type="inferred from homology"/>
<dbReference type="Gene3D" id="3.40.50.12780">
    <property type="entry name" value="N-terminal domain of ligase-like"/>
    <property type="match status" value="1"/>
</dbReference>
<dbReference type="InterPro" id="IPR025110">
    <property type="entry name" value="AMP-bd_C"/>
</dbReference>
<name>E2Q0I6_STRCL</name>
<comment type="similarity">
    <text evidence="1">Belongs to the ATP-dependent AMP-binding enzyme family.</text>
</comment>
<protein>
    <submittedName>
        <fullName evidence="6">Feruloyl-CoA synthetase</fullName>
    </submittedName>
</protein>
<dbReference type="PANTHER" id="PTHR43201:SF5">
    <property type="entry name" value="MEDIUM-CHAIN ACYL-COA LIGASE ACSF2, MITOCHONDRIAL"/>
    <property type="match status" value="1"/>
</dbReference>
<evidence type="ECO:0000259" key="5">
    <source>
        <dbReference type="Pfam" id="PF13193"/>
    </source>
</evidence>
<sequence>MGRRVRVRDQGIGSWIRRRARKTPHRCAVVHRDLRYTYAQWDERTTRLAHHLRGLGVRRGDRVGFLGANHPALLETLFAAGQLGAVLVPLNTRLAAPELRHCLTDSGTSLLVHAPAFDAFARDCPVGRTVPVDDTYEDALARADGTPLDESVSRDDNAVIMYTSGTTGRAKGVVLSHGNITWNSVNVLVDADLASDEVTLLSAPLFHTAALNMTCLPVLLKGGTLVLEESFSPTRTLDLIEEHGVTLMFGVPAMFQQIAAAERFDAADLSSVRTMLCGGAPVPPALIRLYKDRGLRFLQGYGLTEASPGVCLLDAENALTKAGSAGLPHFFNDIRIVDRAGDDVERGERGELLVEGPTVTSGYWGPSEENEAAFADGWLHSGDVVTQDEDGYVTVVDRAKDMIISGGENISPVEVEKALFEHPAVADCAVIGVPDATWGEVGCAVIVRTPGAGATGEEILAFLDGRLARYKIPHAVVLTDALPRNSTGKVAKHRLREICATTAPPRPGAAPNTGRAVEPDDPGGPAR</sequence>
<keyword evidence="2" id="KW-0436">Ligase</keyword>
<dbReference type="AlphaFoldDB" id="E2Q0I6"/>
<accession>E2Q0I6</accession>
<dbReference type="FunFam" id="3.30.300.30:FF:000008">
    <property type="entry name" value="2,3-dihydroxybenzoate-AMP ligase"/>
    <property type="match status" value="1"/>
</dbReference>
<feature type="region of interest" description="Disordered" evidence="3">
    <location>
        <begin position="500"/>
        <end position="527"/>
    </location>
</feature>
<evidence type="ECO:0000256" key="1">
    <source>
        <dbReference type="ARBA" id="ARBA00006432"/>
    </source>
</evidence>
<evidence type="ECO:0000259" key="4">
    <source>
        <dbReference type="Pfam" id="PF00501"/>
    </source>
</evidence>
<evidence type="ECO:0000256" key="3">
    <source>
        <dbReference type="SAM" id="MobiDB-lite"/>
    </source>
</evidence>
<dbReference type="InterPro" id="IPR020845">
    <property type="entry name" value="AMP-binding_CS"/>
</dbReference>
<dbReference type="InterPro" id="IPR045851">
    <property type="entry name" value="AMP-bd_C_sf"/>
</dbReference>
<dbReference type="InterPro" id="IPR042099">
    <property type="entry name" value="ANL_N_sf"/>
</dbReference>
<dbReference type="Proteomes" id="UP000002357">
    <property type="component" value="Chromosome"/>
</dbReference>
<dbReference type="SUPFAM" id="SSF56801">
    <property type="entry name" value="Acetyl-CoA synthetase-like"/>
    <property type="match status" value="1"/>
</dbReference>